<reference evidence="3" key="1">
    <citation type="submission" date="2022-03" db="EMBL/GenBank/DDBJ databases">
        <title>A functionally conserved STORR gene fusion in Papaver species that diverged 16.8 million years ago.</title>
        <authorList>
            <person name="Catania T."/>
        </authorList>
    </citation>
    <scope>NUCLEOTIDE SEQUENCE</scope>
    <source>
        <strain evidence="3">S-191538</strain>
    </source>
</reference>
<dbReference type="PANTHER" id="PTHR47374">
    <property type="entry name" value="ENDOSOME ANTIGEN-LIKE PROTEIN, PUTATIVE (DUF3444)-RELATED"/>
    <property type="match status" value="1"/>
</dbReference>
<evidence type="ECO:0000313" key="3">
    <source>
        <dbReference type="EMBL" id="MCL7028382.1"/>
    </source>
</evidence>
<sequence length="643" mass="71729">MVGVKMEAEVRRSGALFLMKHNDYVDARNKLLDAQKLYAGLEYIDELIKVCDLACAAESESGIDWYSVLQTNKTADAECNYTELIRTMEPVKNKFPEIKSALRLIRKSYSVLSNRKRLYEFYCRRDGSLGRCGTFHCRLYEFHCRRDGSLGRCGSVRPLDIAQSETVNVNREATSQGSSGTKRNVRGGLICNSHEQPLKRVTSLGGVNCQTQSHNKPKGKVCRQEASLDTAENKSGLNGTEGSLGTSSGSRMKAMVHKEPNLQFYDLSNHKKADALAVGQFLAFYDQEKMPRLYAQIDRIESYFEKKTNSREKILYIRWLRPAPVDPDEKQWHAVGLPVSCGFFKLDSNCNIVVGSRLLFSHLVSPLQEYCYPKEVYQICPREGEVWALYKEWKPFDWYSDPKTRGGCKFQFVEILSNYSKDAGPKVAILVKVAGGETIFRRSGFSSQISARNLFRFSHNIPVSSVAGERDVFSGKLFKLDPLLIPEEVVVVPVEAEFSYGSSVNRHNSRSPRTTSDLNPEKYKVNECAGGVALSSVDQNGKQLNATSLRLVSPGTCEKKKNQADGTSENISLSNWETDGSSKELVGNLSAENDKEKVAEQIDSESDRVNLGGSVVNESECGNSSRNSADAVNKLDISKFVAL</sequence>
<comment type="caution">
    <text evidence="3">The sequence shown here is derived from an EMBL/GenBank/DDBJ whole genome shotgun (WGS) entry which is preliminary data.</text>
</comment>
<keyword evidence="4" id="KW-1185">Reference proteome</keyword>
<protein>
    <recommendedName>
        <fullName evidence="2">DUF3444 domain-containing protein</fullName>
    </recommendedName>
</protein>
<feature type="non-terminal residue" evidence="3">
    <location>
        <position position="643"/>
    </location>
</feature>
<dbReference type="InterPro" id="IPR024593">
    <property type="entry name" value="DUF3444"/>
</dbReference>
<organism evidence="3 4">
    <name type="scientific">Papaver nudicaule</name>
    <name type="common">Iceland poppy</name>
    <dbReference type="NCBI Taxonomy" id="74823"/>
    <lineage>
        <taxon>Eukaryota</taxon>
        <taxon>Viridiplantae</taxon>
        <taxon>Streptophyta</taxon>
        <taxon>Embryophyta</taxon>
        <taxon>Tracheophyta</taxon>
        <taxon>Spermatophyta</taxon>
        <taxon>Magnoliopsida</taxon>
        <taxon>Ranunculales</taxon>
        <taxon>Papaveraceae</taxon>
        <taxon>Papaveroideae</taxon>
        <taxon>Papaver</taxon>
    </lineage>
</organism>
<evidence type="ECO:0000313" key="4">
    <source>
        <dbReference type="Proteomes" id="UP001177140"/>
    </source>
</evidence>
<proteinExistence type="predicted"/>
<feature type="compositionally biased region" description="Low complexity" evidence="1">
    <location>
        <begin position="235"/>
        <end position="249"/>
    </location>
</feature>
<dbReference type="PANTHER" id="PTHR47374:SF2">
    <property type="entry name" value="OS01G0927400 PROTEIN"/>
    <property type="match status" value="1"/>
</dbReference>
<dbReference type="Pfam" id="PF11926">
    <property type="entry name" value="DUF3444"/>
    <property type="match status" value="1"/>
</dbReference>
<gene>
    <name evidence="3" type="ORF">MKW94_007501</name>
</gene>
<accession>A0AA41V1N7</accession>
<dbReference type="AlphaFoldDB" id="A0AA41V1N7"/>
<feature type="domain" description="DUF3444" evidence="2">
    <location>
        <begin position="258"/>
        <end position="469"/>
    </location>
</feature>
<dbReference type="Proteomes" id="UP001177140">
    <property type="component" value="Unassembled WGS sequence"/>
</dbReference>
<dbReference type="EMBL" id="JAJJMA010078865">
    <property type="protein sequence ID" value="MCL7028382.1"/>
    <property type="molecule type" value="Genomic_DNA"/>
</dbReference>
<feature type="region of interest" description="Disordered" evidence="1">
    <location>
        <begin position="557"/>
        <end position="579"/>
    </location>
</feature>
<feature type="region of interest" description="Disordered" evidence="1">
    <location>
        <begin position="210"/>
        <end position="249"/>
    </location>
</feature>
<name>A0AA41V1N7_PAPNU</name>
<evidence type="ECO:0000256" key="1">
    <source>
        <dbReference type="SAM" id="MobiDB-lite"/>
    </source>
</evidence>
<evidence type="ECO:0000259" key="2">
    <source>
        <dbReference type="Pfam" id="PF11926"/>
    </source>
</evidence>
<feature type="compositionally biased region" description="Polar residues" evidence="1">
    <location>
        <begin position="564"/>
        <end position="579"/>
    </location>
</feature>